<gene>
    <name evidence="1" type="ORF">MiSe_01790</name>
</gene>
<proteinExistence type="predicted"/>
<comment type="caution">
    <text evidence="1">The sequence shown here is derived from an EMBL/GenBank/DDBJ whole genome shotgun (WGS) entry which is preliminary data.</text>
</comment>
<reference evidence="1" key="1">
    <citation type="submission" date="2019-10" db="EMBL/GenBank/DDBJ databases">
        <title>Draft genome sequece of Microseira wollei NIES-4236.</title>
        <authorList>
            <person name="Yamaguchi H."/>
            <person name="Suzuki S."/>
            <person name="Kawachi M."/>
        </authorList>
    </citation>
    <scope>NUCLEOTIDE SEQUENCE</scope>
    <source>
        <strain evidence="1">NIES-4236</strain>
    </source>
</reference>
<evidence type="ECO:0000313" key="1">
    <source>
        <dbReference type="EMBL" id="GET35437.1"/>
    </source>
</evidence>
<accession>A0AAV3X5G6</accession>
<organism evidence="1 2">
    <name type="scientific">Microseira wollei NIES-4236</name>
    <dbReference type="NCBI Taxonomy" id="2530354"/>
    <lineage>
        <taxon>Bacteria</taxon>
        <taxon>Bacillati</taxon>
        <taxon>Cyanobacteriota</taxon>
        <taxon>Cyanophyceae</taxon>
        <taxon>Oscillatoriophycideae</taxon>
        <taxon>Aerosakkonematales</taxon>
        <taxon>Aerosakkonemataceae</taxon>
        <taxon>Microseira</taxon>
    </lineage>
</organism>
<name>A0AAV3X5G6_9CYAN</name>
<protein>
    <submittedName>
        <fullName evidence="1">Uncharacterized protein</fullName>
    </submittedName>
</protein>
<evidence type="ECO:0000313" key="2">
    <source>
        <dbReference type="Proteomes" id="UP001050975"/>
    </source>
</evidence>
<dbReference type="AlphaFoldDB" id="A0AAV3X5G6"/>
<dbReference type="EMBL" id="BLAY01000001">
    <property type="protein sequence ID" value="GET35437.1"/>
    <property type="molecule type" value="Genomic_DNA"/>
</dbReference>
<sequence length="78" mass="8795">MIWDNFSFLCCEKNIRVGFAPILVRSRLLLLGQSVAQKVNIQTGDAIAESKRLLAKSGRTLGKRIALFHLFCMTISER</sequence>
<dbReference type="Proteomes" id="UP001050975">
    <property type="component" value="Unassembled WGS sequence"/>
</dbReference>
<keyword evidence="2" id="KW-1185">Reference proteome</keyword>